<dbReference type="PROSITE" id="PS50005">
    <property type="entry name" value="TPR"/>
    <property type="match status" value="1"/>
</dbReference>
<gene>
    <name evidence="3" type="ORF">Pla8534_49820</name>
</gene>
<dbReference type="SMART" id="SM00028">
    <property type="entry name" value="TPR"/>
    <property type="match status" value="2"/>
</dbReference>
<dbReference type="Proteomes" id="UP000317648">
    <property type="component" value="Chromosome"/>
</dbReference>
<dbReference type="Pfam" id="PF14100">
    <property type="entry name" value="DUF6807"/>
    <property type="match status" value="1"/>
</dbReference>
<dbReference type="InterPro" id="IPR011990">
    <property type="entry name" value="TPR-like_helical_dom_sf"/>
</dbReference>
<name>A0A518DZ64_9BACT</name>
<keyword evidence="2" id="KW-0732">Signal</keyword>
<evidence type="ECO:0000256" key="2">
    <source>
        <dbReference type="SAM" id="SignalP"/>
    </source>
</evidence>
<keyword evidence="4" id="KW-1185">Reference proteome</keyword>
<dbReference type="EMBL" id="CP036433">
    <property type="protein sequence ID" value="QDU97137.1"/>
    <property type="molecule type" value="Genomic_DNA"/>
</dbReference>
<dbReference type="RefSeq" id="WP_197442540.1">
    <property type="nucleotide sequence ID" value="NZ_CP036433.1"/>
</dbReference>
<dbReference type="SUPFAM" id="SSF48452">
    <property type="entry name" value="TPR-like"/>
    <property type="match status" value="1"/>
</dbReference>
<evidence type="ECO:0000313" key="4">
    <source>
        <dbReference type="Proteomes" id="UP000317648"/>
    </source>
</evidence>
<dbReference type="InterPro" id="IPR029475">
    <property type="entry name" value="DUF6807"/>
</dbReference>
<keyword evidence="1" id="KW-0802">TPR repeat</keyword>
<accession>A0A518DZ64</accession>
<protein>
    <submittedName>
        <fullName evidence="3">Tetratricopeptide repeat protein</fullName>
    </submittedName>
</protein>
<dbReference type="KEGG" id="lcre:Pla8534_49820"/>
<feature type="signal peptide" evidence="2">
    <location>
        <begin position="1"/>
        <end position="23"/>
    </location>
</feature>
<proteinExistence type="predicted"/>
<feature type="chain" id="PRO_5021768849" evidence="2">
    <location>
        <begin position="24"/>
        <end position="530"/>
    </location>
</feature>
<dbReference type="InterPro" id="IPR019734">
    <property type="entry name" value="TPR_rpt"/>
</dbReference>
<dbReference type="Gene3D" id="1.25.40.10">
    <property type="entry name" value="Tetratricopeptide repeat domain"/>
    <property type="match status" value="2"/>
</dbReference>
<dbReference type="AlphaFoldDB" id="A0A518DZ64"/>
<sequence length="530" mass="59068" precursor="true">MTTKTSCLFALLLLLSLTRGLRAEVAISELEDRIRVTVDGQLFTEWRHKAWAAPFLYPVIGPNGQNLTRHYPMQAGMPGEEADHPHHRSIRFSHSDVNGFNFWWAPGRDKAGHSAEIRLEKIERIVSGKTGEIVFWNEWLGDGKLVLREKVRLSFHPLPDQQLLMDYDVELHAAEEPVLLGDKRDGGLMVRVAASMKVENEEGEKFGGAILNSRGNRDRDAWGKRAEWADYYGPDASGKTVGVAIFDHPGNVRFPTHWHARTYGLITANRFGTDHFSGNYGDHRTVVCSPFGDNCPACASHSGDFTIPAGESITLRHRFFFHHDDPQAAQVAAQYQAYAADPAATLARMQALMRDRQWKAFMEQFADVDFSAWPDDAAAQTAEAYAQRGRVHAVLKNGPQAEVDLKTAVEREPRNAGFWLLRGDNLSNNLHDADRALAAYREAFAITGKGNGWQPLTATIAMAQVLTDQVKPDQAIALLQQYGDMDGMATVWRIKMLRAYGNAYAAQGKEQESLAAFREALDLESPSPGR</sequence>
<feature type="repeat" description="TPR" evidence="1">
    <location>
        <begin position="494"/>
        <end position="527"/>
    </location>
</feature>
<evidence type="ECO:0000256" key="1">
    <source>
        <dbReference type="PROSITE-ProRule" id="PRU00339"/>
    </source>
</evidence>
<organism evidence="3 4">
    <name type="scientific">Lignipirellula cremea</name>
    <dbReference type="NCBI Taxonomy" id="2528010"/>
    <lineage>
        <taxon>Bacteria</taxon>
        <taxon>Pseudomonadati</taxon>
        <taxon>Planctomycetota</taxon>
        <taxon>Planctomycetia</taxon>
        <taxon>Pirellulales</taxon>
        <taxon>Pirellulaceae</taxon>
        <taxon>Lignipirellula</taxon>
    </lineage>
</organism>
<evidence type="ECO:0000313" key="3">
    <source>
        <dbReference type="EMBL" id="QDU97137.1"/>
    </source>
</evidence>
<reference evidence="3 4" key="1">
    <citation type="submission" date="2019-02" db="EMBL/GenBank/DDBJ databases">
        <title>Deep-cultivation of Planctomycetes and their phenomic and genomic characterization uncovers novel biology.</title>
        <authorList>
            <person name="Wiegand S."/>
            <person name="Jogler M."/>
            <person name="Boedeker C."/>
            <person name="Pinto D."/>
            <person name="Vollmers J."/>
            <person name="Rivas-Marin E."/>
            <person name="Kohn T."/>
            <person name="Peeters S.H."/>
            <person name="Heuer A."/>
            <person name="Rast P."/>
            <person name="Oberbeckmann S."/>
            <person name="Bunk B."/>
            <person name="Jeske O."/>
            <person name="Meyerdierks A."/>
            <person name="Storesund J.E."/>
            <person name="Kallscheuer N."/>
            <person name="Luecker S."/>
            <person name="Lage O.M."/>
            <person name="Pohl T."/>
            <person name="Merkel B.J."/>
            <person name="Hornburger P."/>
            <person name="Mueller R.-W."/>
            <person name="Bruemmer F."/>
            <person name="Labrenz M."/>
            <person name="Spormann A.M."/>
            <person name="Op den Camp H."/>
            <person name="Overmann J."/>
            <person name="Amann R."/>
            <person name="Jetten M.S.M."/>
            <person name="Mascher T."/>
            <person name="Medema M.H."/>
            <person name="Devos D.P."/>
            <person name="Kaster A.-K."/>
            <person name="Ovreas L."/>
            <person name="Rohde M."/>
            <person name="Galperin M.Y."/>
            <person name="Jogler C."/>
        </authorList>
    </citation>
    <scope>NUCLEOTIDE SEQUENCE [LARGE SCALE GENOMIC DNA]</scope>
    <source>
        <strain evidence="3 4">Pla85_3_4</strain>
    </source>
</reference>